<dbReference type="InterPro" id="IPR017896">
    <property type="entry name" value="4Fe4S_Fe-S-bd"/>
</dbReference>
<dbReference type="Gene3D" id="3.30.70.20">
    <property type="match status" value="2"/>
</dbReference>
<proteinExistence type="predicted"/>
<organism evidence="11 12">
    <name type="scientific">Ferrimonas balearica (strain DSM 9799 / CCM 4581 / KCTC 23876 / PAT)</name>
    <dbReference type="NCBI Taxonomy" id="550540"/>
    <lineage>
        <taxon>Bacteria</taxon>
        <taxon>Pseudomonadati</taxon>
        <taxon>Pseudomonadota</taxon>
        <taxon>Gammaproteobacteria</taxon>
        <taxon>Alteromonadales</taxon>
        <taxon>Ferrimonadaceae</taxon>
        <taxon>Ferrimonas</taxon>
    </lineage>
</organism>
<dbReference type="InterPro" id="IPR014297">
    <property type="entry name" value="DMSO_DmsB"/>
</dbReference>
<evidence type="ECO:0000256" key="4">
    <source>
        <dbReference type="ARBA" id="ARBA00022485"/>
    </source>
</evidence>
<evidence type="ECO:0000256" key="5">
    <source>
        <dbReference type="ARBA" id="ARBA00022723"/>
    </source>
</evidence>
<keyword evidence="4" id="KW-0004">4Fe-4S</keyword>
<dbReference type="Proteomes" id="UP000006683">
    <property type="component" value="Chromosome"/>
</dbReference>
<keyword evidence="5" id="KW-0479">Metal-binding</keyword>
<comment type="function">
    <text evidence="2">Electron transfer subunit of the terminal reductase during anaerobic growth on various sulfoxide and N-oxide compounds.</text>
</comment>
<dbReference type="RefSeq" id="WP_013345938.1">
    <property type="nucleotide sequence ID" value="NC_014541.1"/>
</dbReference>
<sequence>MQVKQQYGFYVDASKCTGCKTCHVSCKDKNDLPVGVIWRRVYEYGGGDWAPQADGTMKQNVFAYYMSIGCNHCSKPPCVEICPTGAMHKRAKDGIVRVDTEQCIGCEMCAEMCPYDAPQYDKAKGHMTKCDGCFERIDMGLKPICVESCPMRALDFGPMDELKAKYPNAVKPDIAPLPSSDITQPSLIVAPNRHSRPCGSEQGKVLNWAEV</sequence>
<evidence type="ECO:0000256" key="3">
    <source>
        <dbReference type="ARBA" id="ARBA00022448"/>
    </source>
</evidence>
<keyword evidence="3" id="KW-0813">Transport</keyword>
<dbReference type="PANTHER" id="PTHR43177">
    <property type="entry name" value="PROTEIN NRFC"/>
    <property type="match status" value="1"/>
</dbReference>
<evidence type="ECO:0000256" key="7">
    <source>
        <dbReference type="ARBA" id="ARBA00022982"/>
    </source>
</evidence>
<comment type="cofactor">
    <cofactor evidence="1">
        <name>[4Fe-4S] cluster</name>
        <dbReference type="ChEBI" id="CHEBI:49883"/>
    </cofactor>
</comment>
<evidence type="ECO:0000313" key="11">
    <source>
        <dbReference type="EMBL" id="ADN76632.1"/>
    </source>
</evidence>
<accession>E1SMW3</accession>
<feature type="domain" description="4Fe-4S ferredoxin-type" evidence="10">
    <location>
        <begin position="94"/>
        <end position="123"/>
    </location>
</feature>
<dbReference type="KEGG" id="fbl:Fbal_2430"/>
<name>E1SMW3_FERBD</name>
<keyword evidence="12" id="KW-1185">Reference proteome</keyword>
<dbReference type="eggNOG" id="COG0437">
    <property type="taxonomic scope" value="Bacteria"/>
</dbReference>
<keyword evidence="9" id="KW-0411">Iron-sulfur</keyword>
<keyword evidence="7" id="KW-0249">Electron transport</keyword>
<dbReference type="SUPFAM" id="SSF54862">
    <property type="entry name" value="4Fe-4S ferredoxins"/>
    <property type="match status" value="1"/>
</dbReference>
<evidence type="ECO:0000256" key="1">
    <source>
        <dbReference type="ARBA" id="ARBA00001966"/>
    </source>
</evidence>
<evidence type="ECO:0000313" key="12">
    <source>
        <dbReference type="Proteomes" id="UP000006683"/>
    </source>
</evidence>
<feature type="domain" description="4Fe-4S ferredoxin-type" evidence="10">
    <location>
        <begin position="60"/>
        <end position="92"/>
    </location>
</feature>
<feature type="domain" description="4Fe-4S ferredoxin-type" evidence="10">
    <location>
        <begin position="7"/>
        <end position="37"/>
    </location>
</feature>
<dbReference type="PROSITE" id="PS51379">
    <property type="entry name" value="4FE4S_FER_2"/>
    <property type="match status" value="3"/>
</dbReference>
<dbReference type="HOGENOM" id="CLU_043374_2_0_6"/>
<dbReference type="GeneID" id="67182642"/>
<evidence type="ECO:0000256" key="9">
    <source>
        <dbReference type="ARBA" id="ARBA00023014"/>
    </source>
</evidence>
<evidence type="ECO:0000256" key="6">
    <source>
        <dbReference type="ARBA" id="ARBA00022737"/>
    </source>
</evidence>
<dbReference type="AlphaFoldDB" id="E1SMW3"/>
<keyword evidence="8" id="KW-0408">Iron</keyword>
<keyword evidence="6" id="KW-0677">Repeat</keyword>
<dbReference type="GO" id="GO:0046872">
    <property type="term" value="F:metal ion binding"/>
    <property type="evidence" value="ECO:0007669"/>
    <property type="project" value="UniProtKB-KW"/>
</dbReference>
<evidence type="ECO:0000256" key="8">
    <source>
        <dbReference type="ARBA" id="ARBA00023004"/>
    </source>
</evidence>
<dbReference type="PROSITE" id="PS00198">
    <property type="entry name" value="4FE4S_FER_1"/>
    <property type="match status" value="1"/>
</dbReference>
<dbReference type="GO" id="GO:0051539">
    <property type="term" value="F:4 iron, 4 sulfur cluster binding"/>
    <property type="evidence" value="ECO:0007669"/>
    <property type="project" value="UniProtKB-KW"/>
</dbReference>
<evidence type="ECO:0000256" key="2">
    <source>
        <dbReference type="ARBA" id="ARBA00003584"/>
    </source>
</evidence>
<dbReference type="PANTHER" id="PTHR43177:SF5">
    <property type="entry name" value="ANAEROBIC DIMETHYL SULFOXIDE REDUCTASE CHAIN B-RELATED"/>
    <property type="match status" value="1"/>
</dbReference>
<dbReference type="NCBIfam" id="TIGR02951">
    <property type="entry name" value="DMSO_dmsB"/>
    <property type="match status" value="1"/>
</dbReference>
<dbReference type="Pfam" id="PF13247">
    <property type="entry name" value="Fer4_11"/>
    <property type="match status" value="1"/>
</dbReference>
<dbReference type="STRING" id="550540.Fbal_2430"/>
<dbReference type="OrthoDB" id="9779457at2"/>
<dbReference type="InterPro" id="IPR017900">
    <property type="entry name" value="4Fe4S_Fe_S_CS"/>
</dbReference>
<dbReference type="EMBL" id="CP002209">
    <property type="protein sequence ID" value="ADN76632.1"/>
    <property type="molecule type" value="Genomic_DNA"/>
</dbReference>
<evidence type="ECO:0000259" key="10">
    <source>
        <dbReference type="PROSITE" id="PS51379"/>
    </source>
</evidence>
<protein>
    <submittedName>
        <fullName evidence="11">Dimethylsulfoxide reductase, chain B</fullName>
    </submittedName>
</protein>
<dbReference type="CDD" id="cd16371">
    <property type="entry name" value="DMSOR_beta_like"/>
    <property type="match status" value="1"/>
</dbReference>
<dbReference type="InterPro" id="IPR050954">
    <property type="entry name" value="ET_IronSulfur_Cluster-Binding"/>
</dbReference>
<gene>
    <name evidence="11" type="ordered locus">Fbal_2430</name>
</gene>
<reference evidence="11 12" key="1">
    <citation type="journal article" date="2010" name="Stand. Genomic Sci.">
        <title>Complete genome sequence of Ferrimonas balearica type strain (PAT).</title>
        <authorList>
            <person name="Nolan M."/>
            <person name="Sikorski J."/>
            <person name="Davenport K."/>
            <person name="Lucas S."/>
            <person name="Glavina Del Rio T."/>
            <person name="Tice H."/>
            <person name="Cheng J."/>
            <person name="Goodwin L."/>
            <person name="Pitluck S."/>
            <person name="Liolios K."/>
            <person name="Ivanova N."/>
            <person name="Mavromatis K."/>
            <person name="Ovchinnikova G."/>
            <person name="Pati A."/>
            <person name="Chen A."/>
            <person name="Palaniappan K."/>
            <person name="Land M."/>
            <person name="Hauser L."/>
            <person name="Chang Y."/>
            <person name="Jeffries C."/>
            <person name="Tapia R."/>
            <person name="Brettin T."/>
            <person name="Detter J."/>
            <person name="Han C."/>
            <person name="Yasawong M."/>
            <person name="Rohde M."/>
            <person name="Tindall B."/>
            <person name="Goker M."/>
            <person name="Woyke T."/>
            <person name="Bristow J."/>
            <person name="Eisen J."/>
            <person name="Markowitz V."/>
            <person name="Hugenholtz P."/>
            <person name="Kyrpides N."/>
            <person name="Klenk H."/>
            <person name="Lapidus A."/>
        </authorList>
    </citation>
    <scope>NUCLEOTIDE SEQUENCE [LARGE SCALE GENOMIC DNA]</scope>
    <source>
        <strain evidence="12">DSM 9799 / CCM 4581 / KCTC 23876 / PAT</strain>
    </source>
</reference>